<name>A0A128A4K9_9ARCH</name>
<dbReference type="Proteomes" id="UP000196239">
    <property type="component" value="Chromosome 1"/>
</dbReference>
<gene>
    <name evidence="1" type="ORF">NDEV_1513</name>
</gene>
<dbReference type="AlphaFoldDB" id="A0A128A4K9"/>
<keyword evidence="2" id="KW-1185">Reference proteome</keyword>
<dbReference type="KEGG" id="ndv:NDEV_1513"/>
<evidence type="ECO:0000313" key="1">
    <source>
        <dbReference type="EMBL" id="CUR52278.1"/>
    </source>
</evidence>
<accession>A0A128A4K9</accession>
<reference evidence="2" key="1">
    <citation type="submission" date="2015-10" db="EMBL/GenBank/DDBJ databases">
        <authorList>
            <person name="Lehtovirta-Morley L.E."/>
            <person name="Vieille C."/>
        </authorList>
    </citation>
    <scope>NUCLEOTIDE SEQUENCE [LARGE SCALE GENOMIC DNA]</scope>
</reference>
<sequence>MILQYTVPMSDMQQFVKPHELYSYEKVREMLVHTVLEKALANAGIYHTVTSEIKKKYNGTLNDCYKHPEYLSTILEDKHDTISGTVSKSITKQLEMFSDDKSIANFLQAINS</sequence>
<proteinExistence type="predicted"/>
<organism evidence="1 2">
    <name type="scientific">Nitrosotalea devaniterrae</name>
    <dbReference type="NCBI Taxonomy" id="1078905"/>
    <lineage>
        <taxon>Archaea</taxon>
        <taxon>Nitrososphaerota</taxon>
        <taxon>Nitrososphaeria</taxon>
        <taxon>Nitrosotaleales</taxon>
        <taxon>Nitrosotaleaceae</taxon>
        <taxon>Nitrosotalea</taxon>
    </lineage>
</organism>
<protein>
    <submittedName>
        <fullName evidence="1">Uncharacterized protein</fullName>
    </submittedName>
</protein>
<evidence type="ECO:0000313" key="2">
    <source>
        <dbReference type="Proteomes" id="UP000196239"/>
    </source>
</evidence>
<dbReference type="EMBL" id="LN890280">
    <property type="protein sequence ID" value="CUR52278.1"/>
    <property type="molecule type" value="Genomic_DNA"/>
</dbReference>